<dbReference type="EMBL" id="JAVHJM010000014">
    <property type="protein sequence ID" value="KAK6498088.1"/>
    <property type="molecule type" value="Genomic_DNA"/>
</dbReference>
<comment type="caution">
    <text evidence="2">The sequence shown here is derived from an EMBL/GenBank/DDBJ whole genome shotgun (WGS) entry which is preliminary data.</text>
</comment>
<reference evidence="2 3" key="1">
    <citation type="submission" date="2019-10" db="EMBL/GenBank/DDBJ databases">
        <authorList>
            <person name="Palmer J.M."/>
        </authorList>
    </citation>
    <scope>NUCLEOTIDE SEQUENCE [LARGE SCALE GENOMIC DNA]</scope>
    <source>
        <strain evidence="2 3">TWF506</strain>
    </source>
</reference>
<organism evidence="2 3">
    <name type="scientific">Arthrobotrys conoides</name>
    <dbReference type="NCBI Taxonomy" id="74498"/>
    <lineage>
        <taxon>Eukaryota</taxon>
        <taxon>Fungi</taxon>
        <taxon>Dikarya</taxon>
        <taxon>Ascomycota</taxon>
        <taxon>Pezizomycotina</taxon>
        <taxon>Orbiliomycetes</taxon>
        <taxon>Orbiliales</taxon>
        <taxon>Orbiliaceae</taxon>
        <taxon>Arthrobotrys</taxon>
    </lineage>
</organism>
<evidence type="ECO:0000313" key="3">
    <source>
        <dbReference type="Proteomes" id="UP001307849"/>
    </source>
</evidence>
<feature type="compositionally biased region" description="Acidic residues" evidence="1">
    <location>
        <begin position="127"/>
        <end position="137"/>
    </location>
</feature>
<accession>A0AAN8N2Z0</accession>
<feature type="compositionally biased region" description="Polar residues" evidence="1">
    <location>
        <begin position="86"/>
        <end position="102"/>
    </location>
</feature>
<evidence type="ECO:0000313" key="2">
    <source>
        <dbReference type="EMBL" id="KAK6498088.1"/>
    </source>
</evidence>
<proteinExistence type="predicted"/>
<gene>
    <name evidence="2" type="ORF">TWF506_004330</name>
</gene>
<dbReference type="AlphaFoldDB" id="A0AAN8N2Z0"/>
<feature type="region of interest" description="Disordered" evidence="1">
    <location>
        <begin position="64"/>
        <end position="137"/>
    </location>
</feature>
<feature type="region of interest" description="Disordered" evidence="1">
    <location>
        <begin position="1"/>
        <end position="43"/>
    </location>
</feature>
<feature type="compositionally biased region" description="Polar residues" evidence="1">
    <location>
        <begin position="65"/>
        <end position="74"/>
    </location>
</feature>
<evidence type="ECO:0000256" key="1">
    <source>
        <dbReference type="SAM" id="MobiDB-lite"/>
    </source>
</evidence>
<feature type="compositionally biased region" description="Basic and acidic residues" evidence="1">
    <location>
        <begin position="106"/>
        <end position="119"/>
    </location>
</feature>
<feature type="compositionally biased region" description="Polar residues" evidence="1">
    <location>
        <begin position="17"/>
        <end position="39"/>
    </location>
</feature>
<dbReference type="Proteomes" id="UP001307849">
    <property type="component" value="Unassembled WGS sequence"/>
</dbReference>
<keyword evidence="3" id="KW-1185">Reference proteome</keyword>
<protein>
    <submittedName>
        <fullName evidence="2">Uncharacterized protein</fullName>
    </submittedName>
</protein>
<name>A0AAN8N2Z0_9PEZI</name>
<sequence>MAYENADAADMRRYLNSRVQEMQLPEQSDSQQENSSPTAKQHILGTESSATLHSLERNFARIEIQSPQSPQNENAAFDYNGGGENATPTSRKSNKSESQSAFSDLHIPRITENAEKENFDLPTYLDTSEDDDSDLDDEADKVSFHKVEIQNILAEETLNTALLLVHLKSLVETYKVSDDPEVLLFLSVLYLSGTTPSGANIEETGKCLNILSTFKHNNIMSVPADVDDSLGQFQATRCTLIYLIRAMAYFRLRNYSAAYKDCRRTISLGKKLKTSPSSWWDFGKDYTRSAYEIAAASSKLMGDDGNMLYYRSLCEKKETQVSVLIGFESFELPTISELSQELPSISNAVKTAENSSPLDWILLPDSTQGLPDNVIRRSVAQESNIPLEGEQPKGKQMEQYQRNNPFFQNNEDKIYTLQNSSLIQPAQAQEISRGGKLTTQVGEVSRVHAPPTPPPKPVHSAIIENRSFDIDQEPEGLLQSRGELDLSVIIPPSLPGNARMSWFSPKPFFSSQTTIIHRDKINNQIFTVFNSNTMSLGSWIPSLWLDLINDFDGVRIPDALKLTFKTYEDIIRVINHCIKNNQKEIASAILTKGRHYCQGQWLEIGYGYQLNCLPWVNTSYKEVKSLWHFLPALLASEPGVDDSYVAECVSFLSVVLGFPLSTTSPEPKTDLLQETLVISLAVGNTTMASAIAKYATHLLTAEPSRPLPLLFGNHGYILAPLPLSVILESKQGYRNKSSLLSLLKRSFWESTESNCKVYDLNLFHVAARYTTFSTGPLSYLLQNHKCRRCVTKFVEDVRPGVYVTPFDIVLSRAATLGSFRQGQYGILVDIANLFYQHEAAYINDFVFRKEEIEVLDSAGFPSLFSIRRIPNRTQSWA</sequence>